<dbReference type="InterPro" id="IPR002781">
    <property type="entry name" value="TM_pro_TauE-like"/>
</dbReference>
<evidence type="ECO:0000256" key="3">
    <source>
        <dbReference type="ARBA" id="ARBA00022692"/>
    </source>
</evidence>
<dbReference type="Proteomes" id="UP000827069">
    <property type="component" value="Chromosome"/>
</dbReference>
<keyword evidence="8" id="KW-1185">Reference proteome</keyword>
<evidence type="ECO:0000256" key="6">
    <source>
        <dbReference type="RuleBase" id="RU363041"/>
    </source>
</evidence>
<evidence type="ECO:0000256" key="4">
    <source>
        <dbReference type="ARBA" id="ARBA00022989"/>
    </source>
</evidence>
<dbReference type="GO" id="GO:0005886">
    <property type="term" value="C:plasma membrane"/>
    <property type="evidence" value="ECO:0007669"/>
    <property type="project" value="UniProtKB-SubCell"/>
</dbReference>
<dbReference type="EMBL" id="CP079898">
    <property type="protein sequence ID" value="QXZ22065.1"/>
    <property type="molecule type" value="Genomic_DNA"/>
</dbReference>
<feature type="transmembrane region" description="Helical" evidence="6">
    <location>
        <begin position="183"/>
        <end position="205"/>
    </location>
</feature>
<evidence type="ECO:0000256" key="1">
    <source>
        <dbReference type="ARBA" id="ARBA00004141"/>
    </source>
</evidence>
<keyword evidence="5 6" id="KW-0472">Membrane</keyword>
<name>A0ABD7F1H9_9GAMM</name>
<dbReference type="InterPro" id="IPR051598">
    <property type="entry name" value="TSUP/Inactive_protease-like"/>
</dbReference>
<feature type="transmembrane region" description="Helical" evidence="6">
    <location>
        <begin position="69"/>
        <end position="87"/>
    </location>
</feature>
<dbReference type="PANTHER" id="PTHR43701:SF2">
    <property type="entry name" value="MEMBRANE TRANSPORTER PROTEIN YJNA-RELATED"/>
    <property type="match status" value="1"/>
</dbReference>
<dbReference type="RefSeq" id="WP_004762972.1">
    <property type="nucleotide sequence ID" value="NZ_CP079898.1"/>
</dbReference>
<accession>A0ABD7F1H9</accession>
<comment type="subcellular location">
    <subcellularLocation>
        <location evidence="6">Cell membrane</location>
        <topology evidence="6">Multi-pass membrane protein</topology>
    </subcellularLocation>
    <subcellularLocation>
        <location evidence="1">Membrane</location>
        <topology evidence="1">Multi-pass membrane protein</topology>
    </subcellularLocation>
</comment>
<evidence type="ECO:0000256" key="5">
    <source>
        <dbReference type="ARBA" id="ARBA00023136"/>
    </source>
</evidence>
<comment type="similarity">
    <text evidence="2 6">Belongs to the 4-toluene sulfonate uptake permease (TSUP) (TC 2.A.102) family.</text>
</comment>
<dbReference type="AlphaFoldDB" id="A0ABD7F1H9"/>
<feature type="transmembrane region" description="Helical" evidence="6">
    <location>
        <begin position="241"/>
        <end position="263"/>
    </location>
</feature>
<keyword evidence="6" id="KW-1003">Cell membrane</keyword>
<proteinExistence type="inferred from homology"/>
<gene>
    <name evidence="7" type="ORF">I6L31_09835</name>
</gene>
<sequence>MLTVIFGLFVGILLGLTGGGGGIVALPILMMGLGYSFEEAKPIALLAIALSASWAAVQGLNKGIVRYRAALYMAVIGFCLVPLGLLLANYIPLTLSLTGFVCFLFYSAIQLWRKASSSTKATSMLSSAPCLVNSETHRLNWTYLCFKKLGFLGGSSGLLSGLLGIGGGIIIVPGMTASSDIKLHSIIATSLMVVALVSISTISIMAYQGMHIPATSYPFIVMSILGLILGRWVINYIPQPILQRICAAIMLCTACIMTSQLIAK</sequence>
<evidence type="ECO:0000256" key="2">
    <source>
        <dbReference type="ARBA" id="ARBA00009142"/>
    </source>
</evidence>
<feature type="transmembrane region" description="Helical" evidence="6">
    <location>
        <begin position="149"/>
        <end position="171"/>
    </location>
</feature>
<protein>
    <recommendedName>
        <fullName evidence="6">Probable membrane transporter protein</fullName>
    </recommendedName>
</protein>
<dbReference type="PANTHER" id="PTHR43701">
    <property type="entry name" value="MEMBRANE TRANSPORTER PROTEIN MJ0441-RELATED"/>
    <property type="match status" value="1"/>
</dbReference>
<evidence type="ECO:0000313" key="8">
    <source>
        <dbReference type="Proteomes" id="UP000827069"/>
    </source>
</evidence>
<organism evidence="7 8">
    <name type="scientific">Acinetobacter septicus</name>
    <dbReference type="NCBI Taxonomy" id="465797"/>
    <lineage>
        <taxon>Bacteria</taxon>
        <taxon>Pseudomonadati</taxon>
        <taxon>Pseudomonadota</taxon>
        <taxon>Gammaproteobacteria</taxon>
        <taxon>Moraxellales</taxon>
        <taxon>Moraxellaceae</taxon>
        <taxon>Acinetobacter</taxon>
    </lineage>
</organism>
<reference evidence="7 8" key="1">
    <citation type="submission" date="2021-07" db="EMBL/GenBank/DDBJ databases">
        <title>FDA dAtabase for Regulatory Grade micrObial Sequences (FDA-ARGOS): Supporting development and validation of Infectious Disease Dx tests.</title>
        <authorList>
            <person name="Sproer C."/>
            <person name="Gronow S."/>
            <person name="Severitt S."/>
            <person name="Schroder I."/>
            <person name="Tallon L."/>
            <person name="Sadzewicz L."/>
            <person name="Zhao X."/>
            <person name="Boylan J."/>
            <person name="Ott S."/>
            <person name="Bowen H."/>
            <person name="Vavikolanu K."/>
            <person name="Mehta A."/>
            <person name="Aluvathingal J."/>
            <person name="Nadendla S."/>
            <person name="Lowell S."/>
            <person name="Myers T."/>
            <person name="Yan Y."/>
        </authorList>
    </citation>
    <scope>NUCLEOTIDE SEQUENCE [LARGE SCALE GENOMIC DNA]</scope>
    <source>
        <strain evidence="7 8">FDAARGOS_1401</strain>
    </source>
</reference>
<dbReference type="Pfam" id="PF01925">
    <property type="entry name" value="TauE"/>
    <property type="match status" value="1"/>
</dbReference>
<feature type="transmembrane region" description="Helical" evidence="6">
    <location>
        <begin position="217"/>
        <end position="235"/>
    </location>
</feature>
<feature type="transmembrane region" description="Helical" evidence="6">
    <location>
        <begin position="41"/>
        <end position="57"/>
    </location>
</feature>
<keyword evidence="3 6" id="KW-0812">Transmembrane</keyword>
<evidence type="ECO:0000313" key="7">
    <source>
        <dbReference type="EMBL" id="QXZ22065.1"/>
    </source>
</evidence>
<keyword evidence="4 6" id="KW-1133">Transmembrane helix</keyword>